<keyword evidence="2" id="KW-1185">Reference proteome</keyword>
<protein>
    <submittedName>
        <fullName evidence="1">Uncharacterized protein</fullName>
    </submittedName>
</protein>
<organism evidence="1 2">
    <name type="scientific">Hominibacterium faecale</name>
    <dbReference type="NCBI Taxonomy" id="2839743"/>
    <lineage>
        <taxon>Bacteria</taxon>
        <taxon>Bacillati</taxon>
        <taxon>Bacillota</taxon>
        <taxon>Clostridia</taxon>
        <taxon>Peptostreptococcales</taxon>
        <taxon>Anaerovoracaceae</taxon>
        <taxon>Hominibacterium</taxon>
    </lineage>
</organism>
<proteinExistence type="predicted"/>
<accession>A0A9J6QMN6</accession>
<dbReference type="Gene3D" id="3.90.550.10">
    <property type="entry name" value="Spore Coat Polysaccharide Biosynthesis Protein SpsA, Chain A"/>
    <property type="match status" value="1"/>
</dbReference>
<dbReference type="Proteomes" id="UP001065549">
    <property type="component" value="Unassembled WGS sequence"/>
</dbReference>
<evidence type="ECO:0000313" key="1">
    <source>
        <dbReference type="EMBL" id="MCU7378688.1"/>
    </source>
</evidence>
<dbReference type="EMBL" id="JAOSHN010000004">
    <property type="protein sequence ID" value="MCU7378688.1"/>
    <property type="molecule type" value="Genomic_DNA"/>
</dbReference>
<dbReference type="InterPro" id="IPR029044">
    <property type="entry name" value="Nucleotide-diphossugar_trans"/>
</dbReference>
<sequence>MKNIGKYTYNLVWSFGLWNKLYRRSVMVEHNLRFDDLTFSEDAVFVFRYIFACEKIAGCNAVVYQYRLRDFWENPSITQKTRKKSLCDAVQAYEILRELVTKAIEEDEKNLIDNNDVTDLQVEREKQIHANFRQKLFTRIINFNLLNNFYRRIWRSEEDLYPIMKNAVESLKTEISQEYWQSIVAAQKDLRLERGLMTIEELTEEPLVSFAVLESISKNRAGLILQGIYNQCVPAFEVLVHESLLESLPERFQNMANLHILTENSHSAKMEALKKAKGAFLSFVEEDIFFSINNMRTMAEMLIDDPAADAVSLSVKYIKNGSIEGIPCLDFVFSRRAEDLRDTADFNRLNWMFTNKLFRVAAIKNQEITFSDDSFSDMMKLYDQLNIIKNYQEFMLTYEVDETLILQKCGRLAELYLQEQVYLKAGIKKEWSRRVSAPKVYKRSGLHGIKNNLLVLAEGRSHSGLSGGLKCIYDKLETQENLEVRIYFLDEEKYKPYRYRAFYQQAAEAKFLFYNNKRTLSNLKVREETTAVYIPLEADFDLFQEADDMGQTVRKELERQFPQVRRKKLAFYCGTQIFSAEELKALRKIMRRSNMILMIWHIPTAEEKGMSLNEREEYLIDVSAFLTVDAALSASDVLVSDRCDQLGKFIFLNRPAAVWKSIWADEDLDSMKNELMRQSPILKNTEEMGAWIESLKNEQNQAGTLLKEELFGNCKGSFTEGLLQRLNLI</sequence>
<dbReference type="SUPFAM" id="SSF53448">
    <property type="entry name" value="Nucleotide-diphospho-sugar transferases"/>
    <property type="match status" value="2"/>
</dbReference>
<dbReference type="AlphaFoldDB" id="A0A9J6QMN6"/>
<comment type="caution">
    <text evidence="1">The sequence shown here is derived from an EMBL/GenBank/DDBJ whole genome shotgun (WGS) entry which is preliminary data.</text>
</comment>
<name>A0A9J6QMN6_9FIRM</name>
<reference evidence="1" key="1">
    <citation type="submission" date="2022-09" db="EMBL/GenBank/DDBJ databases">
        <title>Culturomic study of gut microbiota in children with autism spectrum disorder.</title>
        <authorList>
            <person name="Efimov B.A."/>
            <person name="Chaplin A.V."/>
            <person name="Sokolova S.R."/>
            <person name="Pikina A.P."/>
            <person name="Korzhanova M."/>
            <person name="Belova V."/>
            <person name="Korostin D."/>
        </authorList>
    </citation>
    <scope>NUCLEOTIDE SEQUENCE</scope>
    <source>
        <strain evidence="1">ASD5510</strain>
    </source>
</reference>
<gene>
    <name evidence="1" type="ORF">OBO34_10010</name>
</gene>
<evidence type="ECO:0000313" key="2">
    <source>
        <dbReference type="Proteomes" id="UP001065549"/>
    </source>
</evidence>